<proteinExistence type="predicted"/>
<evidence type="ECO:0000313" key="2">
    <source>
        <dbReference type="EMBL" id="ASD51650.1"/>
    </source>
</evidence>
<accession>A0A218M4U4</accession>
<evidence type="ECO:0000313" key="3">
    <source>
        <dbReference type="Proteomes" id="UP000222640"/>
    </source>
</evidence>
<reference evidence="2 3" key="1">
    <citation type="submission" date="2017-04" db="EMBL/GenBank/DDBJ databases">
        <title>Long-term genomic coevolution of host-parasite interaction in the natural environment.</title>
        <authorList>
            <person name="Laanto E."/>
            <person name="Hoikkala V."/>
            <person name="Ravantti J."/>
            <person name="Sundberg L.-R."/>
        </authorList>
    </citation>
    <scope>NUCLEOTIDE SEQUENCE [LARGE SCALE GENOMIC DNA]</scope>
</reference>
<evidence type="ECO:0000256" key="1">
    <source>
        <dbReference type="SAM" id="Coils"/>
    </source>
</evidence>
<name>A0A218M4U4_9CAUD</name>
<keyword evidence="1" id="KW-0175">Coiled coil</keyword>
<feature type="coiled-coil region" evidence="1">
    <location>
        <begin position="12"/>
        <end position="39"/>
    </location>
</feature>
<protein>
    <submittedName>
        <fullName evidence="2">Uncharacterized protein</fullName>
    </submittedName>
</protein>
<dbReference type="Proteomes" id="UP000222640">
    <property type="component" value="Segment"/>
</dbReference>
<dbReference type="EMBL" id="KY951963">
    <property type="protein sequence ID" value="ASD51650.1"/>
    <property type="molecule type" value="Genomic_DNA"/>
</dbReference>
<sequence>MKTITIQELLDLMNENKEIVSLLKEISNLENYKRELKKKIIIEKRPNKEWFRLKEYDGKELTLYHKYKGQVNCLVKFGAVQFEKMEVLRLNKKKRESIFLDPLKLFLDEDKKKPFIEYTGYNYKEKNTNVTPKEVLDFIDKETEKTDIQTWDLIDKFNSIIQLLPLILHQKNKWKSQVYKIQKAMSFYVNSFSIRLYYEKPLNYSYGELYLYLEFELENNTGKLTKCKC</sequence>
<organism evidence="2 3">
    <name type="scientific">Flavobacterium phage FCV-3</name>
    <dbReference type="NCBI Taxonomy" id="1983586"/>
    <lineage>
        <taxon>Viruses</taxon>
        <taxon>Duplodnaviria</taxon>
        <taxon>Heunggongvirae</taxon>
        <taxon>Uroviricota</taxon>
        <taxon>Caudoviricetes</taxon>
        <taxon>Ficleduovirus</taxon>
        <taxon>Ficleduovirus FCV1</taxon>
    </lineage>
</organism>